<sequence length="660" mass="73975">MASRCISTLNDLDKISKRIYHKHSKERFRAGIEAKLKASRDKADRSLREINEGSSYRSCKTSATHRSSVDTSSVTLSSRLFSASASTRSTTSEHYNKVVKEKTKCKQSTSKSTDTGKKERIQRRETKSCPSRSVDAKVDKKKDKKIDVEEVPRAMSVFGKYNGKGSEYKPTAWFNFPQETSVGVIDSFVCDAMNEKPMCYSINVKKGETVPNLLQHNLEVRVGQNGVIRTQRKKDTVMSEVCQGDARQGKKRTAPLSWEEQLQWHDACVISAEAHTDKSASSENLCETHPVVFHATKPREQEKYSKGDEVKNHPSAYKVSLESRWVYPDRRNLISSAEKCIISVEVEDTRSGDRKDSSERKCHTLNVSGNETTQDLNLVESISKKVSFEDEGTVTSKTITDVTEKDLSDKSEKEMLEEDTKNSTKLDDTRKSNFQPDVAGKARPKTSHERSRKDGEEATMDIRKPRRPHTAPAAPPSSPRVNFDSRLNNCVPIKIPTSQGEVENSSSFLSVDNQASEEKDSFIELNQSSSSEDESENDYSIGEDCPTFSIQVSPSSCEKGAFQGDGATPKKRVTFCKSAPIVRTVPRLEKAKVPRARSSSSNRPPQPIVIVAESSLELSKHLPPAQALVALRKKIRDDLAHQNHELQLDIQQLYLRKHLE</sequence>
<feature type="compositionally biased region" description="Basic and acidic residues" evidence="1">
    <location>
        <begin position="446"/>
        <end position="463"/>
    </location>
</feature>
<feature type="compositionally biased region" description="Basic and acidic residues" evidence="1">
    <location>
        <begin position="94"/>
        <end position="104"/>
    </location>
</feature>
<evidence type="ECO:0000256" key="1">
    <source>
        <dbReference type="SAM" id="MobiDB-lite"/>
    </source>
</evidence>
<evidence type="ECO:0000313" key="2">
    <source>
        <dbReference type="EMBL" id="CAH3190904.1"/>
    </source>
</evidence>
<feature type="region of interest" description="Disordered" evidence="1">
    <location>
        <begin position="91"/>
        <end position="141"/>
    </location>
</feature>
<gene>
    <name evidence="2" type="ORF">PEVE_00021038</name>
</gene>
<reference evidence="2 3" key="1">
    <citation type="submission" date="2022-05" db="EMBL/GenBank/DDBJ databases">
        <authorList>
            <consortium name="Genoscope - CEA"/>
            <person name="William W."/>
        </authorList>
    </citation>
    <scope>NUCLEOTIDE SEQUENCE [LARGE SCALE GENOMIC DNA]</scope>
</reference>
<organism evidence="2 3">
    <name type="scientific">Porites evermanni</name>
    <dbReference type="NCBI Taxonomy" id="104178"/>
    <lineage>
        <taxon>Eukaryota</taxon>
        <taxon>Metazoa</taxon>
        <taxon>Cnidaria</taxon>
        <taxon>Anthozoa</taxon>
        <taxon>Hexacorallia</taxon>
        <taxon>Scleractinia</taxon>
        <taxon>Fungiina</taxon>
        <taxon>Poritidae</taxon>
        <taxon>Porites</taxon>
    </lineage>
</organism>
<feature type="compositionally biased region" description="Basic and acidic residues" evidence="1">
    <location>
        <begin position="114"/>
        <end position="127"/>
    </location>
</feature>
<evidence type="ECO:0000313" key="3">
    <source>
        <dbReference type="Proteomes" id="UP001159427"/>
    </source>
</evidence>
<accession>A0ABN8SKC7</accession>
<dbReference type="EMBL" id="CALNXI010002816">
    <property type="protein sequence ID" value="CAH3190904.1"/>
    <property type="molecule type" value="Genomic_DNA"/>
</dbReference>
<dbReference type="Proteomes" id="UP001159427">
    <property type="component" value="Unassembled WGS sequence"/>
</dbReference>
<keyword evidence="3" id="KW-1185">Reference proteome</keyword>
<name>A0ABN8SKC7_9CNID</name>
<feature type="region of interest" description="Disordered" evidence="1">
    <location>
        <begin position="404"/>
        <end position="485"/>
    </location>
</feature>
<feature type="region of interest" description="Disordered" evidence="1">
    <location>
        <begin position="497"/>
        <end position="539"/>
    </location>
</feature>
<feature type="compositionally biased region" description="Basic and acidic residues" evidence="1">
    <location>
        <begin position="404"/>
        <end position="431"/>
    </location>
</feature>
<protein>
    <submittedName>
        <fullName evidence="2">Uncharacterized protein</fullName>
    </submittedName>
</protein>
<comment type="caution">
    <text evidence="2">The sequence shown here is derived from an EMBL/GenBank/DDBJ whole genome shotgun (WGS) entry which is preliminary data.</text>
</comment>
<feature type="compositionally biased region" description="Polar residues" evidence="1">
    <location>
        <begin position="497"/>
        <end position="514"/>
    </location>
</feature>
<proteinExistence type="predicted"/>